<evidence type="ECO:0000259" key="2">
    <source>
        <dbReference type="PROSITE" id="PS50975"/>
    </source>
</evidence>
<dbReference type="Gene3D" id="3.40.50.20">
    <property type="match status" value="1"/>
</dbReference>
<dbReference type="InterPro" id="IPR011761">
    <property type="entry name" value="ATP-grasp"/>
</dbReference>
<dbReference type="GO" id="GO:0046872">
    <property type="term" value="F:metal ion binding"/>
    <property type="evidence" value="ECO:0007669"/>
    <property type="project" value="InterPro"/>
</dbReference>
<sequence length="328" mass="36807">MDEQTAILVTGASGIVGYGILKTLREAPFPLTLFGSSIHPVSVASKFCHTFIQAPATSNSGYLNWLLETVTNFNIQAIIPGIEADVFFLNKHRQQLADSNCFPLLNQEKLINLCRDKWLFFEFLQHYNLPCLIPTQKWNGNISSLNHATYPILFKPREGYAGRGHQLVENKAGLSSLPPSFVDTYIVQPYIGNKAQEYSVAVFGDGQGDFFNKLCLKRTLSPMGYTNFGQFVELNDIDSTLKALCTILKPLGPTNFQFRLHKGEYKLLEVNPRISSSTSMRALLGYNEAVMALNYFLKGHSPPLPVIKPGYVVRYIEDCVFYEDGSHF</sequence>
<dbReference type="SUPFAM" id="SSF56059">
    <property type="entry name" value="Glutathione synthetase ATP-binding domain-like"/>
    <property type="match status" value="1"/>
</dbReference>
<dbReference type="Pfam" id="PF15632">
    <property type="entry name" value="ATPgrasp_Ter"/>
    <property type="match status" value="1"/>
</dbReference>
<protein>
    <submittedName>
        <fullName evidence="3">ATP-grasp domain-containing protein</fullName>
    </submittedName>
</protein>
<dbReference type="PROSITE" id="PS00867">
    <property type="entry name" value="CPSASE_2"/>
    <property type="match status" value="1"/>
</dbReference>
<dbReference type="Gene3D" id="3.30.470.20">
    <property type="entry name" value="ATP-grasp fold, B domain"/>
    <property type="match status" value="1"/>
</dbReference>
<dbReference type="RefSeq" id="WP_094787284.1">
    <property type="nucleotide sequence ID" value="NZ_NDXW01000001.1"/>
</dbReference>
<evidence type="ECO:0000313" key="4">
    <source>
        <dbReference type="Proteomes" id="UP000257039"/>
    </source>
</evidence>
<keyword evidence="1" id="KW-0067">ATP-binding</keyword>
<dbReference type="Proteomes" id="UP000257039">
    <property type="component" value="Unassembled WGS sequence"/>
</dbReference>
<comment type="caution">
    <text evidence="3">The sequence shown here is derived from an EMBL/GenBank/DDBJ whole genome shotgun (WGS) entry which is preliminary data.</text>
</comment>
<keyword evidence="4" id="KW-1185">Reference proteome</keyword>
<dbReference type="GO" id="GO:0005524">
    <property type="term" value="F:ATP binding"/>
    <property type="evidence" value="ECO:0007669"/>
    <property type="project" value="UniProtKB-UniRule"/>
</dbReference>
<evidence type="ECO:0000313" key="3">
    <source>
        <dbReference type="EMBL" id="RDH44068.1"/>
    </source>
</evidence>
<dbReference type="PROSITE" id="PS50975">
    <property type="entry name" value="ATP_GRASP"/>
    <property type="match status" value="1"/>
</dbReference>
<dbReference type="InterPro" id="IPR005479">
    <property type="entry name" value="CPAse_ATP-bd"/>
</dbReference>
<keyword evidence="1" id="KW-0547">Nucleotide-binding</keyword>
<evidence type="ECO:0000256" key="1">
    <source>
        <dbReference type="PROSITE-ProRule" id="PRU00409"/>
    </source>
</evidence>
<gene>
    <name evidence="3" type="ORF">B9G39_11760</name>
</gene>
<name>A0A4P9VL51_9GAMM</name>
<feature type="domain" description="ATP-grasp" evidence="2">
    <location>
        <begin position="121"/>
        <end position="297"/>
    </location>
</feature>
<accession>A0A4P9VL51</accession>
<reference evidence="3 4" key="1">
    <citation type="submission" date="2017-04" db="EMBL/GenBank/DDBJ databases">
        <title>Draft genome sequence of Zooshikella ganghwensis VG4 isolated from Red Sea sediments.</title>
        <authorList>
            <person name="Rehman Z."/>
            <person name="Alam I."/>
            <person name="Kamau A."/>
            <person name="Bajic V."/>
            <person name="Leiknes T."/>
        </authorList>
    </citation>
    <scope>NUCLEOTIDE SEQUENCE [LARGE SCALE GENOMIC DNA]</scope>
    <source>
        <strain evidence="3 4">VG4</strain>
    </source>
</reference>
<dbReference type="AlphaFoldDB" id="A0A4P9VL51"/>
<proteinExistence type="predicted"/>
<organism evidence="3 4">
    <name type="scientific">Zooshikella ganghwensis</name>
    <dbReference type="NCBI Taxonomy" id="202772"/>
    <lineage>
        <taxon>Bacteria</taxon>
        <taxon>Pseudomonadati</taxon>
        <taxon>Pseudomonadota</taxon>
        <taxon>Gammaproteobacteria</taxon>
        <taxon>Oceanospirillales</taxon>
        <taxon>Zooshikellaceae</taxon>
        <taxon>Zooshikella</taxon>
    </lineage>
</organism>
<dbReference type="EMBL" id="NDXW01000001">
    <property type="protein sequence ID" value="RDH44068.1"/>
    <property type="molecule type" value="Genomic_DNA"/>
</dbReference>